<protein>
    <recommendedName>
        <fullName evidence="10">Calcium-binding protein</fullName>
    </recommendedName>
</protein>
<keyword evidence="5" id="KW-0677">Repeat</keyword>
<reference evidence="8" key="1">
    <citation type="submission" date="2020-01" db="EMBL/GenBank/DDBJ databases">
        <authorList>
            <person name="Chen W.-M."/>
        </authorList>
    </citation>
    <scope>NUCLEOTIDE SEQUENCE</scope>
    <source>
        <strain evidence="8">CYK-10</strain>
    </source>
</reference>
<dbReference type="SUPFAM" id="SSF82171">
    <property type="entry name" value="DPP6 N-terminal domain-like"/>
    <property type="match status" value="1"/>
</dbReference>
<keyword evidence="9" id="KW-1185">Reference proteome</keyword>
<dbReference type="InterPro" id="IPR003995">
    <property type="entry name" value="RTX_toxin_determinant-A"/>
</dbReference>
<dbReference type="Gene3D" id="2.120.10.30">
    <property type="entry name" value="TolB, C-terminal domain"/>
    <property type="match status" value="1"/>
</dbReference>
<dbReference type="InterPro" id="IPR050557">
    <property type="entry name" value="RTX_toxin/Mannuronan_C5-epim"/>
</dbReference>
<organism evidence="8 9">
    <name type="scientific">Stagnihabitans tardus</name>
    <dbReference type="NCBI Taxonomy" id="2699202"/>
    <lineage>
        <taxon>Bacteria</taxon>
        <taxon>Pseudomonadati</taxon>
        <taxon>Pseudomonadota</taxon>
        <taxon>Alphaproteobacteria</taxon>
        <taxon>Rhodobacterales</taxon>
        <taxon>Paracoccaceae</taxon>
        <taxon>Stagnihabitans</taxon>
    </lineage>
</organism>
<comment type="caution">
    <text evidence="8">The sequence shown here is derived from an EMBL/GenBank/DDBJ whole genome shotgun (WGS) entry which is preliminary data.</text>
</comment>
<gene>
    <name evidence="8" type="ORF">GV832_04475</name>
</gene>
<evidence type="ECO:0000256" key="5">
    <source>
        <dbReference type="ARBA" id="ARBA00022737"/>
    </source>
</evidence>
<keyword evidence="7" id="KW-0472">Membrane</keyword>
<dbReference type="PANTHER" id="PTHR38340">
    <property type="entry name" value="S-LAYER PROTEIN"/>
    <property type="match status" value="1"/>
</dbReference>
<comment type="subcellular location">
    <subcellularLocation>
        <location evidence="1">Membrane</location>
    </subcellularLocation>
    <subcellularLocation>
        <location evidence="2">Secreted</location>
    </subcellularLocation>
</comment>
<dbReference type="SUPFAM" id="SSF51120">
    <property type="entry name" value="beta-Roll"/>
    <property type="match status" value="3"/>
</dbReference>
<dbReference type="RefSeq" id="WP_168773638.1">
    <property type="nucleotide sequence ID" value="NZ_JAABNR010000003.1"/>
</dbReference>
<evidence type="ECO:0008006" key="10">
    <source>
        <dbReference type="Google" id="ProtNLM"/>
    </source>
</evidence>
<dbReference type="GO" id="GO:0090729">
    <property type="term" value="F:toxin activity"/>
    <property type="evidence" value="ECO:0007669"/>
    <property type="project" value="UniProtKB-KW"/>
</dbReference>
<dbReference type="GO" id="GO:0005576">
    <property type="term" value="C:extracellular region"/>
    <property type="evidence" value="ECO:0007669"/>
    <property type="project" value="UniProtKB-SubCell"/>
</dbReference>
<evidence type="ECO:0000313" key="8">
    <source>
        <dbReference type="EMBL" id="NBZ86827.1"/>
    </source>
</evidence>
<evidence type="ECO:0000256" key="6">
    <source>
        <dbReference type="ARBA" id="ARBA00023026"/>
    </source>
</evidence>
<dbReference type="PRINTS" id="PR00313">
    <property type="entry name" value="CABNDNGRPT"/>
</dbReference>
<dbReference type="PROSITE" id="PS00330">
    <property type="entry name" value="HEMOLYSIN_CALCIUM"/>
    <property type="match status" value="2"/>
</dbReference>
<proteinExistence type="predicted"/>
<dbReference type="PANTHER" id="PTHR38340:SF1">
    <property type="entry name" value="S-LAYER PROTEIN"/>
    <property type="match status" value="1"/>
</dbReference>
<evidence type="ECO:0000256" key="4">
    <source>
        <dbReference type="ARBA" id="ARBA00022656"/>
    </source>
</evidence>
<dbReference type="InterPro" id="IPR001343">
    <property type="entry name" value="Hemolysn_Ca-bd"/>
</dbReference>
<accession>A0AAE5BU26</accession>
<evidence type="ECO:0000256" key="2">
    <source>
        <dbReference type="ARBA" id="ARBA00004613"/>
    </source>
</evidence>
<sequence length="1031" mass="101935">MTVYLFSGLLDGAHLTVDPDLDQVIVDVAGLSAADLRLTAGASGLGLSLGGKTIWLDGLAPGDLSAGGPGFQDGTIVFTSGTLIVADGTSGRIADPLSRLISLAGTSGDSQIIGFGRADTLIGGLGNDWIVAQGGGAVGPAGLTQVSQAAGLGAPTASYGASISADGRYVVFSGGWTGFGSLDNSAQDIIVKDMATGAVVNEHKTWDGRFALSGSGGAQISADGGTVVFQSFSLLVPGASFGAIYATEVGGPGIEMVSAVGGTMANGVSYGADISADGRYVIFNSVATNLVSGSAGTTADLFLKDRVTGTVERITTGTGGGDANDDAVGGRISGNGAYVAFSSAATNLTASFSGNGARDVYLWQASTHALTNLTALTGAASSTGVDVSSTGVVVFETSRALVAEDTGAQTDIYAWSQAAGFVRVSTTATGAQVALSSTDAAISDDGRFVVFRSFSDDLVAGDANGWPDVFVKDLATGAIAKLSGPAANQSSGAPEISADGAWIVFETSATNLGPNDANGGQLDVFRIANPLMQGLLQGGEGDDTYVVSQPVTILEAPGQGRDTVRASQAWTLGANLEDLVLLGRANLRGTGNGLDNVLTGNAGANLLDGKAGRDTASYAQAGAAVTVSLAVAGAQVTGAGSDTLINIENLTGSRFADRLTGDAGANVLDGGAGGDTMTGGEGGDTYICDAATDIIVESGVTPGEVDSVISSVNWTLQATLENLTLAGTASTGTGNGRDNVLRGNGSNNVMSAGGGHDQVFGNGGNDSLIGGTGNDTLNGGAGSDTMLGGEGSDSYHCDAATDIVSETGVTPGDIDSVFSAVSWILQATLENLTLTGTSAVLAGGNSANNLLTGNATGNLLTGNGGNDTMLGLAGNDTLEGGTGDDVLTGGAGADRFRVTTTLGTDLVTDFVSGQDQFAFRQSGLAIGDGDTLLEGGIETQAVFGALAELVILTQAATGLTTAEAAARIGAASGAYGLGQSVAFVVSDGSATGVFRFVSAGADAQVSAAELTLLAVLQGTAATHLGDYLFNI</sequence>
<dbReference type="EMBL" id="JAABNR010000003">
    <property type="protein sequence ID" value="NBZ86827.1"/>
    <property type="molecule type" value="Genomic_DNA"/>
</dbReference>
<keyword evidence="3" id="KW-0964">Secreted</keyword>
<dbReference type="Gene3D" id="2.150.10.10">
    <property type="entry name" value="Serralysin-like metalloprotease, C-terminal"/>
    <property type="match status" value="2"/>
</dbReference>
<dbReference type="InterPro" id="IPR011049">
    <property type="entry name" value="Serralysin-like_metalloprot_C"/>
</dbReference>
<dbReference type="InterPro" id="IPR018511">
    <property type="entry name" value="Hemolysin-typ_Ca-bd_CS"/>
</dbReference>
<dbReference type="GO" id="GO:0005509">
    <property type="term" value="F:calcium ion binding"/>
    <property type="evidence" value="ECO:0007669"/>
    <property type="project" value="InterPro"/>
</dbReference>
<keyword evidence="6" id="KW-0843">Virulence</keyword>
<dbReference type="PRINTS" id="PR01488">
    <property type="entry name" value="RTXTOXINA"/>
</dbReference>
<evidence type="ECO:0000256" key="3">
    <source>
        <dbReference type="ARBA" id="ARBA00022525"/>
    </source>
</evidence>
<dbReference type="InterPro" id="IPR011042">
    <property type="entry name" value="6-blade_b-propeller_TolB-like"/>
</dbReference>
<evidence type="ECO:0000256" key="1">
    <source>
        <dbReference type="ARBA" id="ARBA00004370"/>
    </source>
</evidence>
<name>A0AAE5BU26_9RHOB</name>
<dbReference type="Pfam" id="PF00353">
    <property type="entry name" value="HemolysinCabind"/>
    <property type="match status" value="5"/>
</dbReference>
<dbReference type="AlphaFoldDB" id="A0AAE5BU26"/>
<evidence type="ECO:0000256" key="7">
    <source>
        <dbReference type="ARBA" id="ARBA00023136"/>
    </source>
</evidence>
<evidence type="ECO:0000313" key="9">
    <source>
        <dbReference type="Proteomes" id="UP001193501"/>
    </source>
</evidence>
<dbReference type="GO" id="GO:0016020">
    <property type="term" value="C:membrane"/>
    <property type="evidence" value="ECO:0007669"/>
    <property type="project" value="UniProtKB-SubCell"/>
</dbReference>
<dbReference type="Proteomes" id="UP001193501">
    <property type="component" value="Unassembled WGS sequence"/>
</dbReference>
<keyword evidence="4" id="KW-0800">Toxin</keyword>